<dbReference type="RefSeq" id="XP_064670712.1">
    <property type="nucleotide sequence ID" value="XM_064810433.1"/>
</dbReference>
<dbReference type="PANTHER" id="PTHR33112">
    <property type="entry name" value="DOMAIN PROTEIN, PUTATIVE-RELATED"/>
    <property type="match status" value="1"/>
</dbReference>
<reference evidence="2" key="1">
    <citation type="journal article" date="2023" name="Mol. Phylogenet. Evol.">
        <title>Genome-scale phylogeny and comparative genomics of the fungal order Sordariales.</title>
        <authorList>
            <person name="Hensen N."/>
            <person name="Bonometti L."/>
            <person name="Westerberg I."/>
            <person name="Brannstrom I.O."/>
            <person name="Guillou S."/>
            <person name="Cros-Aarteil S."/>
            <person name="Calhoun S."/>
            <person name="Haridas S."/>
            <person name="Kuo A."/>
            <person name="Mondo S."/>
            <person name="Pangilinan J."/>
            <person name="Riley R."/>
            <person name="LaButti K."/>
            <person name="Andreopoulos B."/>
            <person name="Lipzen A."/>
            <person name="Chen C."/>
            <person name="Yan M."/>
            <person name="Daum C."/>
            <person name="Ng V."/>
            <person name="Clum A."/>
            <person name="Steindorff A."/>
            <person name="Ohm R.A."/>
            <person name="Martin F."/>
            <person name="Silar P."/>
            <person name="Natvig D.O."/>
            <person name="Lalanne C."/>
            <person name="Gautier V."/>
            <person name="Ament-Velasquez S.L."/>
            <person name="Kruys A."/>
            <person name="Hutchinson M.I."/>
            <person name="Powell A.J."/>
            <person name="Barry K."/>
            <person name="Miller A.N."/>
            <person name="Grigoriev I.V."/>
            <person name="Debuchy R."/>
            <person name="Gladieux P."/>
            <person name="Hiltunen Thoren M."/>
            <person name="Johannesson H."/>
        </authorList>
    </citation>
    <scope>NUCLEOTIDE SEQUENCE</scope>
    <source>
        <strain evidence="2">CBS 508.74</strain>
    </source>
</reference>
<dbReference type="InterPro" id="IPR010730">
    <property type="entry name" value="HET"/>
</dbReference>
<protein>
    <submittedName>
        <fullName evidence="2">HET-domain-containing protein</fullName>
    </submittedName>
</protein>
<evidence type="ECO:0000313" key="2">
    <source>
        <dbReference type="EMBL" id="KAK4113142.1"/>
    </source>
</evidence>
<evidence type="ECO:0000259" key="1">
    <source>
        <dbReference type="Pfam" id="PF06985"/>
    </source>
</evidence>
<dbReference type="AlphaFoldDB" id="A0AAN6TEV3"/>
<feature type="domain" description="Heterokaryon incompatibility" evidence="1">
    <location>
        <begin position="222"/>
        <end position="380"/>
    </location>
</feature>
<evidence type="ECO:0000313" key="3">
    <source>
        <dbReference type="Proteomes" id="UP001302812"/>
    </source>
</evidence>
<gene>
    <name evidence="2" type="ORF">N656DRAFT_644385</name>
</gene>
<comment type="caution">
    <text evidence="2">The sequence shown here is derived from an EMBL/GenBank/DDBJ whole genome shotgun (WGS) entry which is preliminary data.</text>
</comment>
<proteinExistence type="predicted"/>
<keyword evidence="3" id="KW-1185">Reference proteome</keyword>
<accession>A0AAN6TEV3</accession>
<dbReference type="Proteomes" id="UP001302812">
    <property type="component" value="Unassembled WGS sequence"/>
</dbReference>
<organism evidence="2 3">
    <name type="scientific">Canariomyces notabilis</name>
    <dbReference type="NCBI Taxonomy" id="2074819"/>
    <lineage>
        <taxon>Eukaryota</taxon>
        <taxon>Fungi</taxon>
        <taxon>Dikarya</taxon>
        <taxon>Ascomycota</taxon>
        <taxon>Pezizomycotina</taxon>
        <taxon>Sordariomycetes</taxon>
        <taxon>Sordariomycetidae</taxon>
        <taxon>Sordariales</taxon>
        <taxon>Chaetomiaceae</taxon>
        <taxon>Canariomyces</taxon>
    </lineage>
</organism>
<dbReference type="PANTHER" id="PTHR33112:SF16">
    <property type="entry name" value="HETEROKARYON INCOMPATIBILITY DOMAIN-CONTAINING PROTEIN"/>
    <property type="match status" value="1"/>
</dbReference>
<reference evidence="2" key="2">
    <citation type="submission" date="2023-05" db="EMBL/GenBank/DDBJ databases">
        <authorList>
            <consortium name="Lawrence Berkeley National Laboratory"/>
            <person name="Steindorff A."/>
            <person name="Hensen N."/>
            <person name="Bonometti L."/>
            <person name="Westerberg I."/>
            <person name="Brannstrom I.O."/>
            <person name="Guillou S."/>
            <person name="Cros-Aarteil S."/>
            <person name="Calhoun S."/>
            <person name="Haridas S."/>
            <person name="Kuo A."/>
            <person name="Mondo S."/>
            <person name="Pangilinan J."/>
            <person name="Riley R."/>
            <person name="Labutti K."/>
            <person name="Andreopoulos B."/>
            <person name="Lipzen A."/>
            <person name="Chen C."/>
            <person name="Yanf M."/>
            <person name="Daum C."/>
            <person name="Ng V."/>
            <person name="Clum A."/>
            <person name="Ohm R."/>
            <person name="Martin F."/>
            <person name="Silar P."/>
            <person name="Natvig D."/>
            <person name="Lalanne C."/>
            <person name="Gautier V."/>
            <person name="Ament-Velasquez S.L."/>
            <person name="Kruys A."/>
            <person name="Hutchinson M.I."/>
            <person name="Powell A.J."/>
            <person name="Barry K."/>
            <person name="Miller A.N."/>
            <person name="Grigoriev I.V."/>
            <person name="Debuchy R."/>
            <person name="Gladieux P."/>
            <person name="Thoren M.H."/>
            <person name="Johannesson H."/>
        </authorList>
    </citation>
    <scope>NUCLEOTIDE SEQUENCE</scope>
    <source>
        <strain evidence="2">CBS 508.74</strain>
    </source>
</reference>
<dbReference type="EMBL" id="MU853340">
    <property type="protein sequence ID" value="KAK4113142.1"/>
    <property type="molecule type" value="Genomic_DNA"/>
</dbReference>
<dbReference type="GeneID" id="89934558"/>
<dbReference type="Pfam" id="PF06985">
    <property type="entry name" value="HET"/>
    <property type="match status" value="1"/>
</dbReference>
<sequence length="693" mass="77650">MPLCSLCQSIPFDHLPNLSGSEWALEVTGGEEIQKFIRQRRTLQIDEALGFPHHSNIKSLEAHAIGCELCSLMHESVRRFVDAYHAEKQDHVFKFREEAGDDGFDDAVPLWLTRRLDGGDGFLAFTPSRSGRAIYLACAVGFCVEDDSPLASTYHGRPVEEHSGGEKTLARAAAWVAECVKEHSHCSPNQNVQLPTRLLDLKCDLEPDIVRLCESNGRIGTYAALSHCWGKTEQFTTTRASMAERMQGIRLQALPKTFQDAIAVARRLSIDYLWIDSLCICQDDPEDWVRESAMMVNIYANAYLTIAASAAENNTAGCFGCRALRRYGVVQSAPNAFTQRRDNGHAFLAFLLPIFAAADSWIYLAMQKEPLTDRAWALQERVISQRVIHYASDQMYYECNNCFRSEDGFRVEGRFINFFQPRPEFQQAENTGAMGPHHSKDHELWADVVEEFSRRQLTVATDKLPALSGMARLFAARTQASYVAGLWSDALIEGLSWQGHGFPRDYYVSDENENANAVRRPYIAPSWSWASYPGRATMWNMGFAPVATVLDYHVSPESAADPFGRLADGWVRVRGLLVPLGISTVPDGEEGSAFFGRRRTRLRTPSGDPAGAYVMFDYIRSHDEALVKSLMPLFALVLARSNGEHPCHKALVVAPDREFKVCFRRLGYMFLWPHHLGDPAVDDPAGFTTVTLV</sequence>
<name>A0AAN6TEV3_9PEZI</name>